<dbReference type="InParanoid" id="A0A7X0MVL3"/>
<evidence type="ECO:0000259" key="2">
    <source>
        <dbReference type="Pfam" id="PF01266"/>
    </source>
</evidence>
<organism evidence="3 4">
    <name type="scientific">Pseudoteredinibacter isoporae</name>
    <dbReference type="NCBI Taxonomy" id="570281"/>
    <lineage>
        <taxon>Bacteria</taxon>
        <taxon>Pseudomonadati</taxon>
        <taxon>Pseudomonadota</taxon>
        <taxon>Gammaproteobacteria</taxon>
        <taxon>Cellvibrionales</taxon>
        <taxon>Cellvibrionaceae</taxon>
        <taxon>Pseudoteredinibacter</taxon>
    </lineage>
</organism>
<dbReference type="PANTHER" id="PTHR13847">
    <property type="entry name" value="SARCOSINE DEHYDROGENASE-RELATED"/>
    <property type="match status" value="1"/>
</dbReference>
<dbReference type="Pfam" id="PF01266">
    <property type="entry name" value="DAO"/>
    <property type="match status" value="1"/>
</dbReference>
<sequence>MPSTVQESMAANHSFWQHKYGNYQAEPTLPAGDYSADIVIVGGGFTGLTTAREYCRENSNARVMLLEAREIGFGASGRNGGFNMTLFGLEPEVTELFWGKDRTQKAQQYMKKAVNFVRDLVEREQLDSDYEHTGMWRLAYSTAQEKRLQKTYQLLCELMGKEDYQYLNHEAVQKRLNAPNVRAAIVEPGTGIFDPCKHVRELKRLALESGADVYENTAVTELNRHSDHIQIKTANASIRADKVVLAVNAWGHAFDAEKNLRNKQRPIWTYQIVTEPLTEKEWKDIRWEGRMSIEDNRNLVHYTRITKCGRITLGGGRVNSDFGTKMDQWHCEKSWQQLEKHLHWLFPTLKNKAIHYKWGGAVSVNLNMTPEISYLGDERIIQASGCMGHGVSLTQLNGRLITDLLQNKQSELSEFWIVNRRAIPMPPGNLLSYLGGNVISQTLNAMDWWQERELEKP</sequence>
<protein>
    <submittedName>
        <fullName evidence="3">Glycine/D-amino acid oxidase-like deaminating enzyme</fullName>
    </submittedName>
</protein>
<reference evidence="3 4" key="1">
    <citation type="submission" date="2020-08" db="EMBL/GenBank/DDBJ databases">
        <title>Genomic Encyclopedia of Type Strains, Phase IV (KMG-IV): sequencing the most valuable type-strain genomes for metagenomic binning, comparative biology and taxonomic classification.</title>
        <authorList>
            <person name="Goeker M."/>
        </authorList>
    </citation>
    <scope>NUCLEOTIDE SEQUENCE [LARGE SCALE GENOMIC DNA]</scope>
    <source>
        <strain evidence="3 4">DSM 22368</strain>
    </source>
</reference>
<accession>A0A7X0MVL3</accession>
<dbReference type="Gene3D" id="3.50.50.60">
    <property type="entry name" value="FAD/NAD(P)-binding domain"/>
    <property type="match status" value="1"/>
</dbReference>
<gene>
    <name evidence="3" type="ORF">HNR48_002121</name>
</gene>
<dbReference type="Proteomes" id="UP000528457">
    <property type="component" value="Unassembled WGS sequence"/>
</dbReference>
<feature type="domain" description="FAD dependent oxidoreductase" evidence="2">
    <location>
        <begin position="37"/>
        <end position="404"/>
    </location>
</feature>
<comment type="caution">
    <text evidence="3">The sequence shown here is derived from an EMBL/GenBank/DDBJ whole genome shotgun (WGS) entry which is preliminary data.</text>
</comment>
<dbReference type="InterPro" id="IPR036188">
    <property type="entry name" value="FAD/NAD-bd_sf"/>
</dbReference>
<dbReference type="GO" id="GO:0016491">
    <property type="term" value="F:oxidoreductase activity"/>
    <property type="evidence" value="ECO:0007669"/>
    <property type="project" value="UniProtKB-KW"/>
</dbReference>
<dbReference type="SUPFAM" id="SSF51905">
    <property type="entry name" value="FAD/NAD(P)-binding domain"/>
    <property type="match status" value="1"/>
</dbReference>
<keyword evidence="1" id="KW-0560">Oxidoreductase</keyword>
<proteinExistence type="predicted"/>
<keyword evidence="4" id="KW-1185">Reference proteome</keyword>
<evidence type="ECO:0000256" key="1">
    <source>
        <dbReference type="ARBA" id="ARBA00023002"/>
    </source>
</evidence>
<name>A0A7X0MVL3_9GAMM</name>
<dbReference type="RefSeq" id="WP_166844866.1">
    <property type="nucleotide sequence ID" value="NZ_JAAONY010000002.1"/>
</dbReference>
<evidence type="ECO:0000313" key="4">
    <source>
        <dbReference type="Proteomes" id="UP000528457"/>
    </source>
</evidence>
<dbReference type="AlphaFoldDB" id="A0A7X0MVL3"/>
<dbReference type="InterPro" id="IPR006076">
    <property type="entry name" value="FAD-dep_OxRdtase"/>
</dbReference>
<dbReference type="EMBL" id="JACHHT010000002">
    <property type="protein sequence ID" value="MBB6521836.1"/>
    <property type="molecule type" value="Genomic_DNA"/>
</dbReference>
<dbReference type="GO" id="GO:0005737">
    <property type="term" value="C:cytoplasm"/>
    <property type="evidence" value="ECO:0007669"/>
    <property type="project" value="TreeGrafter"/>
</dbReference>
<dbReference type="Gene3D" id="3.30.9.10">
    <property type="entry name" value="D-Amino Acid Oxidase, subunit A, domain 2"/>
    <property type="match status" value="1"/>
</dbReference>
<dbReference type="PANTHER" id="PTHR13847:SF281">
    <property type="entry name" value="FAD DEPENDENT OXIDOREDUCTASE DOMAIN-CONTAINING PROTEIN"/>
    <property type="match status" value="1"/>
</dbReference>
<evidence type="ECO:0000313" key="3">
    <source>
        <dbReference type="EMBL" id="MBB6521836.1"/>
    </source>
</evidence>